<keyword evidence="8" id="KW-0732">Signal</keyword>
<evidence type="ECO:0000256" key="1">
    <source>
        <dbReference type="ARBA" id="ARBA00011073"/>
    </source>
</evidence>
<dbReference type="InterPro" id="IPR022398">
    <property type="entry name" value="Peptidase_S8_His-AS"/>
</dbReference>
<dbReference type="InterPro" id="IPR023827">
    <property type="entry name" value="Peptidase_S8_Asp-AS"/>
</dbReference>
<keyword evidence="11" id="KW-1185">Reference proteome</keyword>
<accession>A0A9N9VSZ2</accession>
<evidence type="ECO:0000256" key="6">
    <source>
        <dbReference type="PROSITE-ProRule" id="PRU01240"/>
    </source>
</evidence>
<dbReference type="OrthoDB" id="10256524at2759"/>
<reference evidence="10 11" key="2">
    <citation type="submission" date="2021-10" db="EMBL/GenBank/DDBJ databases">
        <authorList>
            <person name="Piombo E."/>
        </authorList>
    </citation>
    <scope>NUCLEOTIDE SEQUENCE [LARGE SCALE GENOMIC DNA]</scope>
</reference>
<dbReference type="InterPro" id="IPR050131">
    <property type="entry name" value="Peptidase_S8_subtilisin-like"/>
</dbReference>
<dbReference type="CDD" id="cd07489">
    <property type="entry name" value="Peptidases_S8_5"/>
    <property type="match status" value="1"/>
</dbReference>
<sequence length="798" mass="88297">MRPVSQLLVLLALVLGTAARSYHRREQHTQILKDPGERHETGGTNKYIIEVEKGTRLGTLTKRFEEESQANGTYYKEFDCSDVFSGLTIESKTDNVDSLLSMEGVVNVWPLRSVPMAPLAKRTKLSGNMKHPNTSAHHWTGVDKLHKAGIRGKGATVAVIDTGIDYTHKALGGCFGPGCKISGGYDLVGADWDSHEEMHFPKKPDDDPRDFYGHGTHVAGIIAGQSDWFTGVAPDADLLIYKVFSDACTPISHAGVWDPLDTDEEVLIQAFCDAYSAGADIITASIGRPNGFVDNPWALVASRLVQRGIVVTISAGNEGYTGPIYSSSGSNGDGVISVAAVNATGNTNDTVDSRPVAAYFSTWGPTNELLLKPDIAAPGFDIVSTVLDGEYEEMSGTSMAAPYIAGVAALWIGKYGGRAVHGPKTAKLVSERITTSGSSVAWSADIVRFNRTAPPFQVGTGLVNALKVLHYDTQISAKPFSLLDTESFQPDWTANITNRGNTSVTYTFEVEPQSGMELLDSYYGIKTLFELTPINIVPNITLPKPITVPPMKTKTAESVIPYPSFGQRTLTEISLFRFSFQLPKINDELLPLYGGKIWFKGSNGESLSVPYGGAAYDTEKEFDSMFATQPYINEFENDWKWSFNTNVRPYDFVELSARLRYPCSHLRWDIFSRYWDERSWVLPTVPGENGYIGSATTFRDADMFWYFDPKRMDKEDTIPFPIMRVPRGYGSYWWFGKLANGSYIRPGNYTMRFAALRPYGNPNLTDHWDIMGQDALSFEVLPMNTTRNSTRLIRHAYT</sequence>
<evidence type="ECO:0000256" key="7">
    <source>
        <dbReference type="RuleBase" id="RU003355"/>
    </source>
</evidence>
<feature type="chain" id="PRO_5040362020" description="Peptidase S8/S53 domain-containing protein" evidence="8">
    <location>
        <begin position="20"/>
        <end position="798"/>
    </location>
</feature>
<dbReference type="GO" id="GO:0004252">
    <property type="term" value="F:serine-type endopeptidase activity"/>
    <property type="evidence" value="ECO:0007669"/>
    <property type="project" value="UniProtKB-UniRule"/>
</dbReference>
<evidence type="ECO:0000256" key="2">
    <source>
        <dbReference type="ARBA" id="ARBA00022670"/>
    </source>
</evidence>
<evidence type="ECO:0000256" key="4">
    <source>
        <dbReference type="ARBA" id="ARBA00022825"/>
    </source>
</evidence>
<organism evidence="10 11">
    <name type="scientific">Clonostachys solani</name>
    <dbReference type="NCBI Taxonomy" id="160281"/>
    <lineage>
        <taxon>Eukaryota</taxon>
        <taxon>Fungi</taxon>
        <taxon>Dikarya</taxon>
        <taxon>Ascomycota</taxon>
        <taxon>Pezizomycotina</taxon>
        <taxon>Sordariomycetes</taxon>
        <taxon>Hypocreomycetidae</taxon>
        <taxon>Hypocreales</taxon>
        <taxon>Bionectriaceae</taxon>
        <taxon>Clonostachys</taxon>
    </lineage>
</organism>
<evidence type="ECO:0000256" key="5">
    <source>
        <dbReference type="PIRSR" id="PIRSR615500-1"/>
    </source>
</evidence>
<dbReference type="EMBL" id="CABFOC020000002">
    <property type="protein sequence ID" value="CAH0037270.1"/>
    <property type="molecule type" value="Genomic_DNA"/>
</dbReference>
<dbReference type="GO" id="GO:0006508">
    <property type="term" value="P:proteolysis"/>
    <property type="evidence" value="ECO:0007669"/>
    <property type="project" value="UniProtKB-KW"/>
</dbReference>
<dbReference type="InterPro" id="IPR015500">
    <property type="entry name" value="Peptidase_S8_subtilisin-rel"/>
</dbReference>
<feature type="active site" description="Charge relay system" evidence="5 6">
    <location>
        <position position="398"/>
    </location>
</feature>
<dbReference type="InterPro" id="IPR023828">
    <property type="entry name" value="Peptidase_S8_Ser-AS"/>
</dbReference>
<feature type="active site" description="Charge relay system" evidence="5 6">
    <location>
        <position position="214"/>
    </location>
</feature>
<dbReference type="PROSITE" id="PS00136">
    <property type="entry name" value="SUBTILASE_ASP"/>
    <property type="match status" value="1"/>
</dbReference>
<evidence type="ECO:0000313" key="11">
    <source>
        <dbReference type="Proteomes" id="UP000775872"/>
    </source>
</evidence>
<reference evidence="11" key="1">
    <citation type="submission" date="2019-06" db="EMBL/GenBank/DDBJ databases">
        <authorList>
            <person name="Broberg M."/>
        </authorList>
    </citation>
    <scope>NUCLEOTIDE SEQUENCE [LARGE SCALE GENOMIC DNA]</scope>
</reference>
<dbReference type="Proteomes" id="UP000775872">
    <property type="component" value="Unassembled WGS sequence"/>
</dbReference>
<feature type="active site" description="Charge relay system" evidence="5 6">
    <location>
        <position position="161"/>
    </location>
</feature>
<feature type="domain" description="Peptidase S8/S53" evidence="9">
    <location>
        <begin position="152"/>
        <end position="416"/>
    </location>
</feature>
<dbReference type="PANTHER" id="PTHR43806">
    <property type="entry name" value="PEPTIDASE S8"/>
    <property type="match status" value="1"/>
</dbReference>
<keyword evidence="2 6" id="KW-0645">Protease</keyword>
<keyword evidence="4 6" id="KW-0720">Serine protease</keyword>
<evidence type="ECO:0000256" key="3">
    <source>
        <dbReference type="ARBA" id="ARBA00022801"/>
    </source>
</evidence>
<dbReference type="PRINTS" id="PR00723">
    <property type="entry name" value="SUBTILISIN"/>
</dbReference>
<dbReference type="InterPro" id="IPR000209">
    <property type="entry name" value="Peptidase_S8/S53_dom"/>
</dbReference>
<dbReference type="SUPFAM" id="SSF52743">
    <property type="entry name" value="Subtilisin-like"/>
    <property type="match status" value="1"/>
</dbReference>
<dbReference type="Gene3D" id="3.40.50.200">
    <property type="entry name" value="Peptidase S8/S53 domain"/>
    <property type="match status" value="1"/>
</dbReference>
<keyword evidence="3 6" id="KW-0378">Hydrolase</keyword>
<evidence type="ECO:0000256" key="8">
    <source>
        <dbReference type="SAM" id="SignalP"/>
    </source>
</evidence>
<dbReference type="InterPro" id="IPR034187">
    <property type="entry name" value="Peptidases_S8_5"/>
</dbReference>
<dbReference type="PROSITE" id="PS00138">
    <property type="entry name" value="SUBTILASE_SER"/>
    <property type="match status" value="1"/>
</dbReference>
<evidence type="ECO:0000313" key="10">
    <source>
        <dbReference type="EMBL" id="CAH0037270.1"/>
    </source>
</evidence>
<feature type="signal peptide" evidence="8">
    <location>
        <begin position="1"/>
        <end position="19"/>
    </location>
</feature>
<name>A0A9N9VSZ2_9HYPO</name>
<dbReference type="PROSITE" id="PS00137">
    <property type="entry name" value="SUBTILASE_HIS"/>
    <property type="match status" value="1"/>
</dbReference>
<dbReference type="PROSITE" id="PS51892">
    <property type="entry name" value="SUBTILASE"/>
    <property type="match status" value="1"/>
</dbReference>
<dbReference type="PANTHER" id="PTHR43806:SF66">
    <property type="entry name" value="SERIN ENDOPEPTIDASE"/>
    <property type="match status" value="1"/>
</dbReference>
<proteinExistence type="inferred from homology"/>
<gene>
    <name evidence="10" type="ORF">CSOL1703_00002852</name>
</gene>
<protein>
    <recommendedName>
        <fullName evidence="9">Peptidase S8/S53 domain-containing protein</fullName>
    </recommendedName>
</protein>
<evidence type="ECO:0000259" key="9">
    <source>
        <dbReference type="Pfam" id="PF00082"/>
    </source>
</evidence>
<dbReference type="Pfam" id="PF00082">
    <property type="entry name" value="Peptidase_S8"/>
    <property type="match status" value="1"/>
</dbReference>
<dbReference type="AlphaFoldDB" id="A0A9N9VSZ2"/>
<comment type="caution">
    <text evidence="10">The sequence shown here is derived from an EMBL/GenBank/DDBJ whole genome shotgun (WGS) entry which is preliminary data.</text>
</comment>
<dbReference type="InterPro" id="IPR036852">
    <property type="entry name" value="Peptidase_S8/S53_dom_sf"/>
</dbReference>
<comment type="similarity">
    <text evidence="1 6 7">Belongs to the peptidase S8 family.</text>
</comment>